<dbReference type="GO" id="GO:0008831">
    <property type="term" value="F:dTDP-4-dehydrorhamnose reductase activity"/>
    <property type="evidence" value="ECO:0007669"/>
    <property type="project" value="UniProtKB-EC"/>
</dbReference>
<dbReference type="EMBL" id="CP009511">
    <property type="protein sequence ID" value="AKB60126.1"/>
    <property type="molecule type" value="Genomic_DNA"/>
</dbReference>
<evidence type="ECO:0000313" key="3">
    <source>
        <dbReference type="Proteomes" id="UP000033116"/>
    </source>
</evidence>
<dbReference type="PANTHER" id="PTHR10491">
    <property type="entry name" value="DTDP-4-DEHYDRORHAMNOSE REDUCTASE"/>
    <property type="match status" value="1"/>
</dbReference>
<dbReference type="PATRIC" id="fig|1434115.4.peg.162"/>
<proteinExistence type="predicted"/>
<protein>
    <submittedName>
        <fullName evidence="2">dTDP-4-dehydrorhamnose reductase</fullName>
        <ecNumber evidence="2">1.1.1.133</ecNumber>
    </submittedName>
</protein>
<dbReference type="GO" id="GO:0019305">
    <property type="term" value="P:dTDP-rhamnose biosynthetic process"/>
    <property type="evidence" value="ECO:0007669"/>
    <property type="project" value="TreeGrafter"/>
</dbReference>
<dbReference type="Proteomes" id="UP000033116">
    <property type="component" value="Chromosome"/>
</dbReference>
<dbReference type="EC" id="1.1.1.133" evidence="2"/>
<dbReference type="InterPro" id="IPR029903">
    <property type="entry name" value="RmlD-like-bd"/>
</dbReference>
<dbReference type="PANTHER" id="PTHR10491:SF4">
    <property type="entry name" value="METHIONINE ADENOSYLTRANSFERASE 2 SUBUNIT BETA"/>
    <property type="match status" value="1"/>
</dbReference>
<dbReference type="InterPro" id="IPR005913">
    <property type="entry name" value="dTDP_dehydrorham_reduct"/>
</dbReference>
<dbReference type="HOGENOM" id="CLU_045518_1_2_2"/>
<sequence length="269" mass="30255">MVVGAIKTLIIGSSGMLGSDLCKTFPDAVKLTHHDLDITDREQVIESILKIKPDVVINAAAYTNVDGCEDNKELAFQVNGYGPGYIAEACARAGAKLVHFSTDYVFDGSKKEYVESDIPDPINVYGDSKLLGEKKIIENMDDYRIVRISWLFGIHGKNFVETMLKLSGEMDTVKVVNDQFGKPTYTMDLASKVKEIIELDPGIYHITNDGICSWYEFASSIIDNVIPCTSEEFPRKAKRPKYSVLVNTKTEPMRHWREALKDYLQERNI</sequence>
<gene>
    <name evidence="2" type="ORF">MSMAP_0141</name>
</gene>
<dbReference type="GeneID" id="24863237"/>
<dbReference type="NCBIfam" id="TIGR01214">
    <property type="entry name" value="rmlD"/>
    <property type="match status" value="1"/>
</dbReference>
<dbReference type="Pfam" id="PF04321">
    <property type="entry name" value="RmlD_sub_bind"/>
    <property type="match status" value="1"/>
</dbReference>
<evidence type="ECO:0000313" key="2">
    <source>
        <dbReference type="EMBL" id="AKB60126.1"/>
    </source>
</evidence>
<reference evidence="2 3" key="1">
    <citation type="submission" date="2014-07" db="EMBL/GenBank/DDBJ databases">
        <title>Methanogenic archaea and the global carbon cycle.</title>
        <authorList>
            <person name="Henriksen J.R."/>
            <person name="Luke J."/>
            <person name="Reinhart S."/>
            <person name="Benedict M.N."/>
            <person name="Youngblut N.D."/>
            <person name="Metcalf M.E."/>
            <person name="Whitaker R.J."/>
            <person name="Metcalf W.W."/>
        </authorList>
    </citation>
    <scope>NUCLEOTIDE SEQUENCE [LARGE SCALE GENOMIC DNA]</scope>
    <source>
        <strain evidence="2 3">SarPi</strain>
    </source>
</reference>
<feature type="domain" description="RmlD-like substrate binding" evidence="1">
    <location>
        <begin position="7"/>
        <end position="266"/>
    </location>
</feature>
<evidence type="ECO:0000259" key="1">
    <source>
        <dbReference type="Pfam" id="PF04321"/>
    </source>
</evidence>
<dbReference type="CDD" id="cd05254">
    <property type="entry name" value="dTDP_HR_like_SDR_e"/>
    <property type="match status" value="1"/>
</dbReference>
<dbReference type="AlphaFoldDB" id="A0A0E3LRJ4"/>
<dbReference type="InterPro" id="IPR036291">
    <property type="entry name" value="NAD(P)-bd_dom_sf"/>
</dbReference>
<dbReference type="Gene3D" id="3.40.50.720">
    <property type="entry name" value="NAD(P)-binding Rossmann-like Domain"/>
    <property type="match status" value="1"/>
</dbReference>
<keyword evidence="2" id="KW-0560">Oxidoreductase</keyword>
<dbReference type="GO" id="GO:0005829">
    <property type="term" value="C:cytosol"/>
    <property type="evidence" value="ECO:0007669"/>
    <property type="project" value="TreeGrafter"/>
</dbReference>
<dbReference type="RefSeq" id="WP_048042545.1">
    <property type="nucleotide sequence ID" value="NZ_CP009511.1"/>
</dbReference>
<dbReference type="SUPFAM" id="SSF51735">
    <property type="entry name" value="NAD(P)-binding Rossmann-fold domains"/>
    <property type="match status" value="1"/>
</dbReference>
<accession>A0A0E3LRJ4</accession>
<name>A0A0E3LRJ4_METMZ</name>
<organism evidence="2 3">
    <name type="scientific">Methanosarcina mazei SarPi</name>
    <dbReference type="NCBI Taxonomy" id="1434115"/>
    <lineage>
        <taxon>Archaea</taxon>
        <taxon>Methanobacteriati</taxon>
        <taxon>Methanobacteriota</taxon>
        <taxon>Stenosarchaea group</taxon>
        <taxon>Methanomicrobia</taxon>
        <taxon>Methanosarcinales</taxon>
        <taxon>Methanosarcinaceae</taxon>
        <taxon>Methanosarcina</taxon>
    </lineage>
</organism>
<dbReference type="Gene3D" id="3.90.25.10">
    <property type="entry name" value="UDP-galactose 4-epimerase, domain 1"/>
    <property type="match status" value="1"/>
</dbReference>